<reference evidence="6" key="1">
    <citation type="submission" date="2023-07" db="EMBL/GenBank/DDBJ databases">
        <title>Genome content predicts the carbon catabolic preferences of heterotrophic bacteria.</title>
        <authorList>
            <person name="Gralka M."/>
        </authorList>
    </citation>
    <scope>NUCLEOTIDE SEQUENCE</scope>
    <source>
        <strain evidence="6">F2M12</strain>
    </source>
</reference>
<comment type="caution">
    <text evidence="6">The sequence shown here is derived from an EMBL/GenBank/DDBJ whole genome shotgun (WGS) entry which is preliminary data.</text>
</comment>
<gene>
    <name evidence="6" type="ORF">Q4527_19315</name>
</gene>
<accession>A0AAW7Z9J2</accession>
<evidence type="ECO:0000256" key="4">
    <source>
        <dbReference type="SAM" id="Phobius"/>
    </source>
</evidence>
<feature type="transmembrane region" description="Helical" evidence="4">
    <location>
        <begin position="39"/>
        <end position="57"/>
    </location>
</feature>
<dbReference type="NCBIfam" id="TIGR00254">
    <property type="entry name" value="GGDEF"/>
    <property type="match status" value="1"/>
</dbReference>
<dbReference type="InterPro" id="IPR000160">
    <property type="entry name" value="GGDEF_dom"/>
</dbReference>
<protein>
    <recommendedName>
        <fullName evidence="2">diguanylate cyclase</fullName>
        <ecNumber evidence="2">2.7.7.65</ecNumber>
    </recommendedName>
</protein>
<feature type="transmembrane region" description="Helical" evidence="4">
    <location>
        <begin position="285"/>
        <end position="304"/>
    </location>
</feature>
<evidence type="ECO:0000313" key="7">
    <source>
        <dbReference type="Proteomes" id="UP001170717"/>
    </source>
</evidence>
<feature type="transmembrane region" description="Helical" evidence="4">
    <location>
        <begin position="119"/>
        <end position="138"/>
    </location>
</feature>
<proteinExistence type="predicted"/>
<keyword evidence="4" id="KW-0472">Membrane</keyword>
<dbReference type="Gene3D" id="3.30.70.270">
    <property type="match status" value="1"/>
</dbReference>
<dbReference type="CDD" id="cd01949">
    <property type="entry name" value="GGDEF"/>
    <property type="match status" value="1"/>
</dbReference>
<feature type="transmembrane region" description="Helical" evidence="4">
    <location>
        <begin position="196"/>
        <end position="215"/>
    </location>
</feature>
<feature type="transmembrane region" description="Helical" evidence="4">
    <location>
        <begin position="236"/>
        <end position="257"/>
    </location>
</feature>
<dbReference type="FunFam" id="3.30.70.270:FF:000001">
    <property type="entry name" value="Diguanylate cyclase domain protein"/>
    <property type="match status" value="1"/>
</dbReference>
<dbReference type="InterPro" id="IPR050469">
    <property type="entry name" value="Diguanylate_Cyclase"/>
</dbReference>
<dbReference type="EMBL" id="JAUOQI010000021">
    <property type="protein sequence ID" value="MDO6579557.1"/>
    <property type="molecule type" value="Genomic_DNA"/>
</dbReference>
<evidence type="ECO:0000256" key="3">
    <source>
        <dbReference type="ARBA" id="ARBA00034247"/>
    </source>
</evidence>
<dbReference type="SUPFAM" id="SSF55073">
    <property type="entry name" value="Nucleotide cyclase"/>
    <property type="match status" value="1"/>
</dbReference>
<dbReference type="PROSITE" id="PS50887">
    <property type="entry name" value="GGDEF"/>
    <property type="match status" value="1"/>
</dbReference>
<keyword evidence="6" id="KW-0808">Transferase</keyword>
<comment type="catalytic activity">
    <reaction evidence="3">
        <text>2 GTP = 3',3'-c-di-GMP + 2 diphosphate</text>
        <dbReference type="Rhea" id="RHEA:24898"/>
        <dbReference type="ChEBI" id="CHEBI:33019"/>
        <dbReference type="ChEBI" id="CHEBI:37565"/>
        <dbReference type="ChEBI" id="CHEBI:58805"/>
        <dbReference type="EC" id="2.7.7.65"/>
    </reaction>
</comment>
<dbReference type="InterPro" id="IPR043128">
    <property type="entry name" value="Rev_trsase/Diguanyl_cyclase"/>
</dbReference>
<dbReference type="EC" id="2.7.7.65" evidence="2"/>
<dbReference type="Proteomes" id="UP001170717">
    <property type="component" value="Unassembled WGS sequence"/>
</dbReference>
<keyword evidence="4" id="KW-1133">Transmembrane helix</keyword>
<dbReference type="GO" id="GO:0052621">
    <property type="term" value="F:diguanylate cyclase activity"/>
    <property type="evidence" value="ECO:0007669"/>
    <property type="project" value="UniProtKB-EC"/>
</dbReference>
<dbReference type="PANTHER" id="PTHR45138">
    <property type="entry name" value="REGULATORY COMPONENTS OF SENSORY TRANSDUCTION SYSTEM"/>
    <property type="match status" value="1"/>
</dbReference>
<dbReference type="Pfam" id="PF00990">
    <property type="entry name" value="GGDEF"/>
    <property type="match status" value="1"/>
</dbReference>
<evidence type="ECO:0000259" key="5">
    <source>
        <dbReference type="PROSITE" id="PS50887"/>
    </source>
</evidence>
<dbReference type="InterPro" id="IPR029787">
    <property type="entry name" value="Nucleotide_cyclase"/>
</dbReference>
<dbReference type="GO" id="GO:0005886">
    <property type="term" value="C:plasma membrane"/>
    <property type="evidence" value="ECO:0007669"/>
    <property type="project" value="TreeGrafter"/>
</dbReference>
<feature type="domain" description="GGDEF" evidence="5">
    <location>
        <begin position="362"/>
        <end position="497"/>
    </location>
</feature>
<dbReference type="SMART" id="SM00267">
    <property type="entry name" value="GGDEF"/>
    <property type="match status" value="1"/>
</dbReference>
<dbReference type="AlphaFoldDB" id="A0AAW7Z9J2"/>
<organism evidence="6 7">
    <name type="scientific">Alteromonas stellipolaris</name>
    <dbReference type="NCBI Taxonomy" id="233316"/>
    <lineage>
        <taxon>Bacteria</taxon>
        <taxon>Pseudomonadati</taxon>
        <taxon>Pseudomonadota</taxon>
        <taxon>Gammaproteobacteria</taxon>
        <taxon>Alteromonadales</taxon>
        <taxon>Alteromonadaceae</taxon>
        <taxon>Alteromonas/Salinimonas group</taxon>
        <taxon>Alteromonas</taxon>
    </lineage>
</organism>
<dbReference type="GO" id="GO:0043709">
    <property type="term" value="P:cell adhesion involved in single-species biofilm formation"/>
    <property type="evidence" value="ECO:0007669"/>
    <property type="project" value="TreeGrafter"/>
</dbReference>
<feature type="transmembrane region" description="Helical" evidence="4">
    <location>
        <begin position="150"/>
        <end position="176"/>
    </location>
</feature>
<keyword evidence="6" id="KW-0548">Nucleotidyltransferase</keyword>
<name>A0AAW7Z9J2_9ALTE</name>
<keyword evidence="4" id="KW-0812">Transmembrane</keyword>
<dbReference type="RefSeq" id="WP_303539046.1">
    <property type="nucleotide sequence ID" value="NZ_JAUOQI010000021.1"/>
</dbReference>
<evidence type="ECO:0000256" key="1">
    <source>
        <dbReference type="ARBA" id="ARBA00001946"/>
    </source>
</evidence>
<dbReference type="GO" id="GO:1902201">
    <property type="term" value="P:negative regulation of bacterial-type flagellum-dependent cell motility"/>
    <property type="evidence" value="ECO:0007669"/>
    <property type="project" value="TreeGrafter"/>
</dbReference>
<sequence>MLETPDISDESSRINLPLGNTFIRFSPLTMWRAGSKPRAVLLLWLALCVIIIPSGISTRVFEWTGIAVDLGTTSIYLTIYIPMLFCVPLVVWFGFLWAAIPAYFSTFCVALLGGMPIEWIVVFAFSNPIGLAMYAMFYRTTPISKDLNNLESLVGFFMIALVASLAGSIGAFIWALTNNVGLNVAYPVWLGWWFGGWLQSCLIVAPILYFFGPAVQRQLAEVKNSSLKLNNAKGSIIAMISGFIIVVLCFVGAGRYISLQQMASIDWASGQTMSLMQAQNTVDSLSYPLFILLAVILALSYLGYRAMISWYDTIKGVNQKLSEKNKQLINLVSLDPLSGLYNRRKVFEQLECEYNRSLRSQGTLSIIMVDVDKFKRVNDTYGHLVGDTVIKAIADTIQVTLRGYDTLGRFGGEEFIAILPSTSCQQAQIIAERVRAAVSKLEIVLDNTSQVLQVTVSLGVATLASTDSKAESIIDRADKALLQAKENGRNQVVFGGDQTNSTL</sequence>
<comment type="cofactor">
    <cofactor evidence="1">
        <name>Mg(2+)</name>
        <dbReference type="ChEBI" id="CHEBI:18420"/>
    </cofactor>
</comment>
<evidence type="ECO:0000256" key="2">
    <source>
        <dbReference type="ARBA" id="ARBA00012528"/>
    </source>
</evidence>
<evidence type="ECO:0000313" key="6">
    <source>
        <dbReference type="EMBL" id="MDO6579557.1"/>
    </source>
</evidence>
<dbReference type="PANTHER" id="PTHR45138:SF9">
    <property type="entry name" value="DIGUANYLATE CYCLASE DGCM-RELATED"/>
    <property type="match status" value="1"/>
</dbReference>